<keyword evidence="1" id="KW-0812">Transmembrane</keyword>
<gene>
    <name evidence="2" type="ORF">C1J00_35690</name>
</gene>
<feature type="transmembrane region" description="Helical" evidence="1">
    <location>
        <begin position="72"/>
        <end position="91"/>
    </location>
</feature>
<organism evidence="2 3">
    <name type="scientific">Streptomyces cahuitamycinicus</name>
    <dbReference type="NCBI Taxonomy" id="2070367"/>
    <lineage>
        <taxon>Bacteria</taxon>
        <taxon>Bacillati</taxon>
        <taxon>Actinomycetota</taxon>
        <taxon>Actinomycetes</taxon>
        <taxon>Kitasatosporales</taxon>
        <taxon>Streptomycetaceae</taxon>
        <taxon>Streptomyces</taxon>
    </lineage>
</organism>
<evidence type="ECO:0000313" key="3">
    <source>
        <dbReference type="Proteomes" id="UP000235943"/>
    </source>
</evidence>
<keyword evidence="3" id="KW-1185">Reference proteome</keyword>
<evidence type="ECO:0000313" key="2">
    <source>
        <dbReference type="EMBL" id="PNG17593.1"/>
    </source>
</evidence>
<accession>A0A2N8TEY3</accession>
<keyword evidence="1" id="KW-0472">Membrane</keyword>
<dbReference type="AlphaFoldDB" id="A0A2N8TEY3"/>
<dbReference type="Proteomes" id="UP000235943">
    <property type="component" value="Unassembled WGS sequence"/>
</dbReference>
<comment type="caution">
    <text evidence="2">The sequence shown here is derived from an EMBL/GenBank/DDBJ whole genome shotgun (WGS) entry which is preliminary data.</text>
</comment>
<evidence type="ECO:0000256" key="1">
    <source>
        <dbReference type="SAM" id="Phobius"/>
    </source>
</evidence>
<reference evidence="2 3" key="1">
    <citation type="submission" date="2018-01" db="EMBL/GenBank/DDBJ databases">
        <title>Draft genome sequence of Streptomyces sp. 13K301.</title>
        <authorList>
            <person name="Sahin N."/>
            <person name="Saygin H."/>
            <person name="Ay H."/>
        </authorList>
    </citation>
    <scope>NUCLEOTIDE SEQUENCE [LARGE SCALE GENOMIC DNA]</scope>
    <source>
        <strain evidence="2 3">13K301</strain>
    </source>
</reference>
<keyword evidence="1" id="KW-1133">Transmembrane helix</keyword>
<name>A0A2N8TEY3_9ACTN</name>
<proteinExistence type="predicted"/>
<dbReference type="EMBL" id="POUC01000430">
    <property type="protein sequence ID" value="PNG17593.1"/>
    <property type="molecule type" value="Genomic_DNA"/>
</dbReference>
<sequence length="93" mass="10103">MPGKDDDLPEVYKRLLEEVRMSSGFRVEGAKGAEAELRVRLAWEQLKAAEAAKQAAEAQGRAAASATQGLHYATWVLAIATIALVFVTIFARD</sequence>
<protein>
    <submittedName>
        <fullName evidence="2">Uncharacterized protein</fullName>
    </submittedName>
</protein>